<feature type="compositionally biased region" description="Polar residues" evidence="1">
    <location>
        <begin position="42"/>
        <end position="61"/>
    </location>
</feature>
<sequence length="194" mass="22860">MEEEGDHNYFNEDFFDWYNDNQSDISDLDDFSTNFNDTGQNLNSFLSSKSGGLQSKENPKANSKKNSQRCTKDATLENIKNSKNDKSAYPSNSLSGATFKAHKRKVKLSPKARYLKNHFYLIFTNRKKFPKDLVKKIHEFIEKPLHLKHFSRNMIRSHDLYFKENAENCEKILKYLVENKQKIITQFPEINNYQ</sequence>
<organism evidence="2 3">
    <name type="scientific">Tritrichomonas musculus</name>
    <dbReference type="NCBI Taxonomy" id="1915356"/>
    <lineage>
        <taxon>Eukaryota</taxon>
        <taxon>Metamonada</taxon>
        <taxon>Parabasalia</taxon>
        <taxon>Tritrichomonadida</taxon>
        <taxon>Tritrichomonadidae</taxon>
        <taxon>Tritrichomonas</taxon>
    </lineage>
</organism>
<comment type="caution">
    <text evidence="2">The sequence shown here is derived from an EMBL/GenBank/DDBJ whole genome shotgun (WGS) entry which is preliminary data.</text>
</comment>
<evidence type="ECO:0000256" key="1">
    <source>
        <dbReference type="SAM" id="MobiDB-lite"/>
    </source>
</evidence>
<keyword evidence="3" id="KW-1185">Reference proteome</keyword>
<protein>
    <submittedName>
        <fullName evidence="2">Uncharacterized protein</fullName>
    </submittedName>
</protein>
<dbReference type="EMBL" id="JAPFFF010000039">
    <property type="protein sequence ID" value="KAK8842034.1"/>
    <property type="molecule type" value="Genomic_DNA"/>
</dbReference>
<feature type="compositionally biased region" description="Basic and acidic residues" evidence="1">
    <location>
        <begin position="70"/>
        <end position="86"/>
    </location>
</feature>
<reference evidence="2 3" key="1">
    <citation type="submission" date="2024-04" db="EMBL/GenBank/DDBJ databases">
        <title>Tritrichomonas musculus Genome.</title>
        <authorList>
            <person name="Alves-Ferreira E."/>
            <person name="Grigg M."/>
            <person name="Lorenzi H."/>
            <person name="Galac M."/>
        </authorList>
    </citation>
    <scope>NUCLEOTIDE SEQUENCE [LARGE SCALE GENOMIC DNA]</scope>
    <source>
        <strain evidence="2 3">EAF2021</strain>
    </source>
</reference>
<evidence type="ECO:0000313" key="3">
    <source>
        <dbReference type="Proteomes" id="UP001470230"/>
    </source>
</evidence>
<evidence type="ECO:0000313" key="2">
    <source>
        <dbReference type="EMBL" id="KAK8842034.1"/>
    </source>
</evidence>
<accession>A0ABR2H735</accession>
<dbReference type="Proteomes" id="UP001470230">
    <property type="component" value="Unassembled WGS sequence"/>
</dbReference>
<gene>
    <name evidence="2" type="ORF">M9Y10_026251</name>
</gene>
<proteinExistence type="predicted"/>
<name>A0ABR2H735_9EUKA</name>
<feature type="region of interest" description="Disordered" evidence="1">
    <location>
        <begin position="42"/>
        <end position="91"/>
    </location>
</feature>